<evidence type="ECO:0000256" key="10">
    <source>
        <dbReference type="ARBA" id="ARBA00022723"/>
    </source>
</evidence>
<dbReference type="InterPro" id="IPR033718">
    <property type="entry name" value="DAGK_prok"/>
</dbReference>
<name>A0A8J6UIF5_9BACT</name>
<dbReference type="GO" id="GO:0004143">
    <property type="term" value="F:ATP-dependent diacylglycerol kinase activity"/>
    <property type="evidence" value="ECO:0007669"/>
    <property type="project" value="UniProtKB-EC"/>
</dbReference>
<feature type="binding site" evidence="22">
    <location>
        <position position="28"/>
    </location>
    <ligand>
        <name>ATP</name>
        <dbReference type="ChEBI" id="CHEBI:30616"/>
    </ligand>
</feature>
<dbReference type="PANTHER" id="PTHR34299:SF1">
    <property type="entry name" value="DIACYLGLYCEROL KINASE"/>
    <property type="match status" value="1"/>
</dbReference>
<keyword evidence="14 23" id="KW-0460">Magnesium</keyword>
<evidence type="ECO:0000256" key="13">
    <source>
        <dbReference type="ARBA" id="ARBA00022840"/>
    </source>
</evidence>
<evidence type="ECO:0000256" key="17">
    <source>
        <dbReference type="ARBA" id="ARBA00023136"/>
    </source>
</evidence>
<evidence type="ECO:0000256" key="15">
    <source>
        <dbReference type="ARBA" id="ARBA00022989"/>
    </source>
</evidence>
<organism evidence="25 26">
    <name type="scientific">Pelovirga terrestris</name>
    <dbReference type="NCBI Taxonomy" id="2771352"/>
    <lineage>
        <taxon>Bacteria</taxon>
        <taxon>Pseudomonadati</taxon>
        <taxon>Thermodesulfobacteriota</taxon>
        <taxon>Desulfuromonadia</taxon>
        <taxon>Geobacterales</taxon>
        <taxon>Geobacteraceae</taxon>
        <taxon>Pelovirga</taxon>
    </lineage>
</organism>
<dbReference type="GO" id="GO:0005524">
    <property type="term" value="F:ATP binding"/>
    <property type="evidence" value="ECO:0007669"/>
    <property type="project" value="UniProtKB-KW"/>
</dbReference>
<sequence length="119" mass="13017">MNKNKGLRRLLLAGGYSIKGLRSAWCQEAAFRQELILTLLLLPIALWLDFSVMERLLLIAVLILVLVVELLNSAIEAAIDRIGPELHELSGRAKDLGSAAVLLSLLLAVGVWGSLLINY</sequence>
<feature type="binding site" evidence="22">
    <location>
        <position position="76"/>
    </location>
    <ligand>
        <name>ATP</name>
        <dbReference type="ChEBI" id="CHEBI:30616"/>
    </ligand>
</feature>
<evidence type="ECO:0000256" key="6">
    <source>
        <dbReference type="ARBA" id="ARBA00022516"/>
    </source>
</evidence>
<feature type="binding site" evidence="22">
    <location>
        <begin position="94"/>
        <end position="95"/>
    </location>
    <ligand>
        <name>ATP</name>
        <dbReference type="ChEBI" id="CHEBI:30616"/>
    </ligand>
</feature>
<keyword evidence="10 23" id="KW-0479">Metal-binding</keyword>
<keyword evidence="16 24" id="KW-0443">Lipid metabolism</keyword>
<keyword evidence="13 22" id="KW-0067">ATP-binding</keyword>
<evidence type="ECO:0000256" key="4">
    <source>
        <dbReference type="ARBA" id="ARBA00017575"/>
    </source>
</evidence>
<comment type="subcellular location">
    <subcellularLocation>
        <location evidence="1">Cell inner membrane</location>
        <topology evidence="1">Multi-pass membrane protein</topology>
    </subcellularLocation>
</comment>
<evidence type="ECO:0000256" key="24">
    <source>
        <dbReference type="RuleBase" id="RU363065"/>
    </source>
</evidence>
<evidence type="ECO:0000256" key="18">
    <source>
        <dbReference type="ARBA" id="ARBA00023209"/>
    </source>
</evidence>
<dbReference type="Proteomes" id="UP000632828">
    <property type="component" value="Unassembled WGS sequence"/>
</dbReference>
<feature type="binding site" evidence="21">
    <location>
        <position position="98"/>
    </location>
    <ligand>
        <name>substrate</name>
    </ligand>
</feature>
<keyword evidence="6" id="KW-0444">Lipid biosynthesis</keyword>
<keyword evidence="11 22" id="KW-0547">Nucleotide-binding</keyword>
<dbReference type="Gene3D" id="1.10.287.3610">
    <property type="match status" value="1"/>
</dbReference>
<reference evidence="25" key="1">
    <citation type="submission" date="2020-09" db="EMBL/GenBank/DDBJ databases">
        <title>Pelobacter alkaliphilus sp. nov., a novel anaerobic arsenate-reducing bacterium from terrestrial mud volcano.</title>
        <authorList>
            <person name="Khomyakova M.A."/>
            <person name="Merkel A.Y."/>
            <person name="Slobodkin A.I."/>
        </authorList>
    </citation>
    <scope>NUCLEOTIDE SEQUENCE</scope>
    <source>
        <strain evidence="25">M08fum</strain>
    </source>
</reference>
<feature type="binding site" evidence="22">
    <location>
        <position position="16"/>
    </location>
    <ligand>
        <name>ATP</name>
        <dbReference type="ChEBI" id="CHEBI:30616"/>
    </ligand>
</feature>
<evidence type="ECO:0000256" key="1">
    <source>
        <dbReference type="ARBA" id="ARBA00004429"/>
    </source>
</evidence>
<feature type="transmembrane region" description="Helical" evidence="24">
    <location>
        <begin position="29"/>
        <end position="50"/>
    </location>
</feature>
<keyword evidence="15 24" id="KW-1133">Transmembrane helix</keyword>
<evidence type="ECO:0000256" key="5">
    <source>
        <dbReference type="ARBA" id="ARBA00022475"/>
    </source>
</evidence>
<gene>
    <name evidence="25" type="ORF">ICT70_09195</name>
</gene>
<feature type="binding site" evidence="21">
    <location>
        <begin position="30"/>
        <end position="34"/>
    </location>
    <ligand>
        <name>substrate</name>
    </ligand>
</feature>
<keyword evidence="19 24" id="KW-1208">Phospholipid metabolism</keyword>
<evidence type="ECO:0000256" key="9">
    <source>
        <dbReference type="ARBA" id="ARBA00022692"/>
    </source>
</evidence>
<evidence type="ECO:0000313" key="25">
    <source>
        <dbReference type="EMBL" id="MBD1400845.1"/>
    </source>
</evidence>
<feature type="binding site" evidence="21">
    <location>
        <begin position="22"/>
        <end position="25"/>
    </location>
    <ligand>
        <name>substrate</name>
    </ligand>
</feature>
<comment type="cofactor">
    <cofactor evidence="23">
        <name>Mg(2+)</name>
        <dbReference type="ChEBI" id="CHEBI:18420"/>
    </cofactor>
    <text evidence="23">Mn(2+), Zn(2+), Cd(2+) and Co(2+) support activity to lesser extents.</text>
</comment>
<feature type="binding site" evidence="22">
    <location>
        <position position="9"/>
    </location>
    <ligand>
        <name>ATP</name>
        <dbReference type="ChEBI" id="CHEBI:30616"/>
    </ligand>
</feature>
<feature type="binding site" evidence="21">
    <location>
        <position position="69"/>
    </location>
    <ligand>
        <name>substrate</name>
    </ligand>
</feature>
<evidence type="ECO:0000313" key="26">
    <source>
        <dbReference type="Proteomes" id="UP000632828"/>
    </source>
</evidence>
<evidence type="ECO:0000256" key="16">
    <source>
        <dbReference type="ARBA" id="ARBA00023098"/>
    </source>
</evidence>
<dbReference type="EMBL" id="JACWUN010000009">
    <property type="protein sequence ID" value="MBD1400845.1"/>
    <property type="molecule type" value="Genomic_DNA"/>
</dbReference>
<feature type="binding site" evidence="23">
    <location>
        <position position="28"/>
    </location>
    <ligand>
        <name>a divalent metal cation</name>
        <dbReference type="ChEBI" id="CHEBI:60240"/>
    </ligand>
</feature>
<evidence type="ECO:0000256" key="21">
    <source>
        <dbReference type="PIRSR" id="PIRSR600829-2"/>
    </source>
</evidence>
<evidence type="ECO:0000256" key="7">
    <source>
        <dbReference type="ARBA" id="ARBA00022519"/>
    </source>
</evidence>
<keyword evidence="5" id="KW-1003">Cell membrane</keyword>
<dbReference type="GO" id="GO:0046872">
    <property type="term" value="F:metal ion binding"/>
    <property type="evidence" value="ECO:0007669"/>
    <property type="project" value="UniProtKB-KW"/>
</dbReference>
<keyword evidence="8 24" id="KW-0808">Transferase</keyword>
<dbReference type="GO" id="GO:0005886">
    <property type="term" value="C:plasma membrane"/>
    <property type="evidence" value="ECO:0007669"/>
    <property type="project" value="UniProtKB-SubCell"/>
</dbReference>
<feature type="binding site" evidence="21">
    <location>
        <position position="55"/>
    </location>
    <ligand>
        <name>substrate</name>
    </ligand>
</feature>
<dbReference type="Pfam" id="PF01219">
    <property type="entry name" value="DAGK_prokar"/>
    <property type="match status" value="1"/>
</dbReference>
<accession>A0A8J6UIF5</accession>
<protein>
    <recommendedName>
        <fullName evidence="4 24">Diacylglycerol kinase</fullName>
        <ecNumber evidence="3 24">2.7.1.107</ecNumber>
    </recommendedName>
</protein>
<feature type="active site" description="Proton acceptor" evidence="20">
    <location>
        <position position="69"/>
    </location>
</feature>
<evidence type="ECO:0000256" key="20">
    <source>
        <dbReference type="PIRSR" id="PIRSR600829-1"/>
    </source>
</evidence>
<comment type="catalytic activity">
    <reaction evidence="24">
        <text>a 1,2-diacyl-sn-glycerol + ATP = a 1,2-diacyl-sn-glycero-3-phosphate + ADP + H(+)</text>
        <dbReference type="Rhea" id="RHEA:10272"/>
        <dbReference type="ChEBI" id="CHEBI:15378"/>
        <dbReference type="ChEBI" id="CHEBI:17815"/>
        <dbReference type="ChEBI" id="CHEBI:30616"/>
        <dbReference type="ChEBI" id="CHEBI:58608"/>
        <dbReference type="ChEBI" id="CHEBI:456216"/>
        <dbReference type="EC" id="2.7.1.107"/>
    </reaction>
</comment>
<feature type="binding site" evidence="22">
    <location>
        <begin position="85"/>
        <end position="87"/>
    </location>
    <ligand>
        <name>ATP</name>
        <dbReference type="ChEBI" id="CHEBI:30616"/>
    </ligand>
</feature>
<proteinExistence type="inferred from homology"/>
<evidence type="ECO:0000256" key="14">
    <source>
        <dbReference type="ARBA" id="ARBA00022842"/>
    </source>
</evidence>
<dbReference type="CDD" id="cd14264">
    <property type="entry name" value="DAGK_IM"/>
    <property type="match status" value="1"/>
</dbReference>
<evidence type="ECO:0000256" key="2">
    <source>
        <dbReference type="ARBA" id="ARBA00005967"/>
    </source>
</evidence>
<evidence type="ECO:0000256" key="11">
    <source>
        <dbReference type="ARBA" id="ARBA00022741"/>
    </source>
</evidence>
<dbReference type="EC" id="2.7.1.107" evidence="3 24"/>
<keyword evidence="7" id="KW-0997">Cell inner membrane</keyword>
<evidence type="ECO:0000256" key="19">
    <source>
        <dbReference type="ARBA" id="ARBA00023264"/>
    </source>
</evidence>
<keyword evidence="26" id="KW-1185">Reference proteome</keyword>
<feature type="transmembrane region" description="Helical" evidence="24">
    <location>
        <begin position="96"/>
        <end position="117"/>
    </location>
</feature>
<evidence type="ECO:0000256" key="22">
    <source>
        <dbReference type="PIRSR" id="PIRSR600829-3"/>
    </source>
</evidence>
<comment type="similarity">
    <text evidence="2 24">Belongs to the bacterial diacylglycerol kinase family.</text>
</comment>
<dbReference type="GO" id="GO:0006654">
    <property type="term" value="P:phosphatidic acid biosynthetic process"/>
    <property type="evidence" value="ECO:0007669"/>
    <property type="project" value="InterPro"/>
</dbReference>
<feature type="binding site" evidence="23">
    <location>
        <position position="76"/>
    </location>
    <ligand>
        <name>a divalent metal cation</name>
        <dbReference type="ChEBI" id="CHEBI:60240"/>
    </ligand>
</feature>
<keyword evidence="18" id="KW-0594">Phospholipid biosynthesis</keyword>
<keyword evidence="9 24" id="KW-0812">Transmembrane</keyword>
<feature type="binding site" evidence="21">
    <location>
        <position position="9"/>
    </location>
    <ligand>
        <name>substrate</name>
    </ligand>
</feature>
<evidence type="ECO:0000256" key="12">
    <source>
        <dbReference type="ARBA" id="ARBA00022777"/>
    </source>
</evidence>
<keyword evidence="12 24" id="KW-0418">Kinase</keyword>
<dbReference type="AlphaFoldDB" id="A0A8J6UIF5"/>
<keyword evidence="17 24" id="KW-0472">Membrane</keyword>
<feature type="transmembrane region" description="Helical" evidence="24">
    <location>
        <begin position="56"/>
        <end position="75"/>
    </location>
</feature>
<dbReference type="InterPro" id="IPR000829">
    <property type="entry name" value="DAGK"/>
</dbReference>
<dbReference type="InterPro" id="IPR036945">
    <property type="entry name" value="DAGK_sf"/>
</dbReference>
<comment type="function">
    <text evidence="24">Catalyzes the ATP-dependent phosphorylation of sn-l,2-diacylglycerol (DAG) to phosphatidic acid. Involved in the recycling of diacylglycerol produced as a by-product during membrane-derived oligosaccharide (MDO) biosynthesis.</text>
</comment>
<evidence type="ECO:0000256" key="8">
    <source>
        <dbReference type="ARBA" id="ARBA00022679"/>
    </source>
</evidence>
<dbReference type="PANTHER" id="PTHR34299">
    <property type="entry name" value="DIACYLGLYCEROL KINASE"/>
    <property type="match status" value="1"/>
</dbReference>
<evidence type="ECO:0000256" key="23">
    <source>
        <dbReference type="PIRSR" id="PIRSR600829-4"/>
    </source>
</evidence>
<evidence type="ECO:0000256" key="3">
    <source>
        <dbReference type="ARBA" id="ARBA00012133"/>
    </source>
</evidence>
<comment type="caution">
    <text evidence="25">The sequence shown here is derived from an EMBL/GenBank/DDBJ whole genome shotgun (WGS) entry which is preliminary data.</text>
</comment>